<dbReference type="EMBL" id="CP011388">
    <property type="protein sequence ID" value="ANE45272.1"/>
    <property type="molecule type" value="Genomic_DNA"/>
</dbReference>
<dbReference type="AlphaFoldDB" id="A0A172TE93"/>
<keyword evidence="2" id="KW-1185">Reference proteome</keyword>
<evidence type="ECO:0000313" key="1">
    <source>
        <dbReference type="EMBL" id="ANE45272.1"/>
    </source>
</evidence>
<accession>A0A172TE93</accession>
<sequence length="360" mass="41261">MKTEITIIYPPAIDYQFMHQRPHQMMKAFAQAGANVVFINPADLFPQHEPVIQPYPELPDFRVIHRSVDYKPYIRGKVVFWCAVNQGWFIDSNDHDLAVFDSCDLAADEFSAWHQLVPVMERKTAITFASAQAIYNEHASRGIRTVLLPNAADYEHFKSAAQRLSRPSDLPQTKDEPLIGYYGAVTSWMDLEMVYAVAERYPVVLIGANRLYDLEVKHPRVTKLEMKSYEELPGYLSWFDAALIPFRLTPMIEGCDPVKFYEYSSAGKPVIASDMPELRKFGNLAYITNVTNAPDTVARALADNHEVKVRQRQRMAFRNSWINRARYALFVMINQLSVNQLARKGGVRNENVEVKEGHTR</sequence>
<gene>
    <name evidence="1" type="ORF">SY83_01805</name>
</gene>
<protein>
    <recommendedName>
        <fullName evidence="3">Glycosyl transferase</fullName>
    </recommendedName>
</protein>
<dbReference type="STRING" id="1178515.SY83_01805"/>
<organism evidence="1 2">
    <name type="scientific">Paenibacillus swuensis</name>
    <dbReference type="NCBI Taxonomy" id="1178515"/>
    <lineage>
        <taxon>Bacteria</taxon>
        <taxon>Bacillati</taxon>
        <taxon>Bacillota</taxon>
        <taxon>Bacilli</taxon>
        <taxon>Bacillales</taxon>
        <taxon>Paenibacillaceae</taxon>
        <taxon>Paenibacillus</taxon>
    </lineage>
</organism>
<dbReference type="OrthoDB" id="9816564at2"/>
<proteinExistence type="predicted"/>
<evidence type="ECO:0000313" key="2">
    <source>
        <dbReference type="Proteomes" id="UP000076927"/>
    </source>
</evidence>
<name>A0A172TE93_9BACL</name>
<evidence type="ECO:0008006" key="3">
    <source>
        <dbReference type="Google" id="ProtNLM"/>
    </source>
</evidence>
<dbReference type="PATRIC" id="fig|1178515.4.peg.338"/>
<dbReference type="Gene3D" id="3.40.50.2000">
    <property type="entry name" value="Glycogen Phosphorylase B"/>
    <property type="match status" value="1"/>
</dbReference>
<dbReference type="KEGG" id="pswu:SY83_01805"/>
<reference evidence="1 2" key="1">
    <citation type="submission" date="2015-01" db="EMBL/GenBank/DDBJ databases">
        <title>Paenibacillus swuensis/DY6/whole genome sequencing.</title>
        <authorList>
            <person name="Kim M.K."/>
            <person name="Srinivasan S."/>
            <person name="Lee J.-J."/>
        </authorList>
    </citation>
    <scope>NUCLEOTIDE SEQUENCE [LARGE SCALE GENOMIC DNA]</scope>
    <source>
        <strain evidence="1 2">DY6</strain>
    </source>
</reference>
<dbReference type="SUPFAM" id="SSF53756">
    <property type="entry name" value="UDP-Glycosyltransferase/glycogen phosphorylase"/>
    <property type="match status" value="1"/>
</dbReference>
<dbReference type="Proteomes" id="UP000076927">
    <property type="component" value="Chromosome"/>
</dbReference>
<dbReference type="RefSeq" id="WP_068603708.1">
    <property type="nucleotide sequence ID" value="NZ_CP011388.1"/>
</dbReference>